<reference evidence="1" key="1">
    <citation type="submission" date="2022-08" db="EMBL/GenBank/DDBJ databases">
        <authorList>
            <person name="Kallberg Y."/>
            <person name="Tangrot J."/>
            <person name="Rosling A."/>
        </authorList>
    </citation>
    <scope>NUCLEOTIDE SEQUENCE</scope>
    <source>
        <strain evidence="1">Wild A</strain>
    </source>
</reference>
<proteinExistence type="predicted"/>
<evidence type="ECO:0000313" key="1">
    <source>
        <dbReference type="EMBL" id="CAI2175945.1"/>
    </source>
</evidence>
<sequence>MDKWKMQRLSSSKGGPNVEVENFSQAIGRKLDKNIWFNDELAT</sequence>
<protein>
    <submittedName>
        <fullName evidence="1">15049_t:CDS:1</fullName>
    </submittedName>
</protein>
<dbReference type="AlphaFoldDB" id="A0A9W4SNT7"/>
<accession>A0A9W4SNT7</accession>
<dbReference type="EMBL" id="CAMKVN010001431">
    <property type="protein sequence ID" value="CAI2175945.1"/>
    <property type="molecule type" value="Genomic_DNA"/>
</dbReference>
<keyword evidence="2" id="KW-1185">Reference proteome</keyword>
<evidence type="ECO:0000313" key="2">
    <source>
        <dbReference type="Proteomes" id="UP001153678"/>
    </source>
</evidence>
<comment type="caution">
    <text evidence="1">The sequence shown here is derived from an EMBL/GenBank/DDBJ whole genome shotgun (WGS) entry which is preliminary data.</text>
</comment>
<dbReference type="Proteomes" id="UP001153678">
    <property type="component" value="Unassembled WGS sequence"/>
</dbReference>
<organism evidence="1 2">
    <name type="scientific">Funneliformis geosporum</name>
    <dbReference type="NCBI Taxonomy" id="1117311"/>
    <lineage>
        <taxon>Eukaryota</taxon>
        <taxon>Fungi</taxon>
        <taxon>Fungi incertae sedis</taxon>
        <taxon>Mucoromycota</taxon>
        <taxon>Glomeromycotina</taxon>
        <taxon>Glomeromycetes</taxon>
        <taxon>Glomerales</taxon>
        <taxon>Glomeraceae</taxon>
        <taxon>Funneliformis</taxon>
    </lineage>
</organism>
<name>A0A9W4SNT7_9GLOM</name>
<gene>
    <name evidence="1" type="ORF">FWILDA_LOCUS7344</name>
</gene>